<protein>
    <submittedName>
        <fullName evidence="2">Uncharacterized protein</fullName>
    </submittedName>
</protein>
<dbReference type="Proteomes" id="UP000708208">
    <property type="component" value="Unassembled WGS sequence"/>
</dbReference>
<evidence type="ECO:0000313" key="3">
    <source>
        <dbReference type="Proteomes" id="UP000708208"/>
    </source>
</evidence>
<reference evidence="2" key="1">
    <citation type="submission" date="2021-06" db="EMBL/GenBank/DDBJ databases">
        <authorList>
            <person name="Hodson N. C."/>
            <person name="Mongue J. A."/>
            <person name="Jaron S. K."/>
        </authorList>
    </citation>
    <scope>NUCLEOTIDE SEQUENCE</scope>
</reference>
<name>A0A8J2NPI7_9HEXA</name>
<accession>A0A8J2NPI7</accession>
<sequence>MQQADSKVAKEQSSARVHINSASLYSGTQGTHNRTSPSHHRGPGTIDVHSSDGCLLVSLSRVTVSCQEISQQHYLLWGWSQRWKEGFHVTNGPSSVSILIILMCVQLNTVDGAAWNGSSIGLEDPPS</sequence>
<organism evidence="2 3">
    <name type="scientific">Allacma fusca</name>
    <dbReference type="NCBI Taxonomy" id="39272"/>
    <lineage>
        <taxon>Eukaryota</taxon>
        <taxon>Metazoa</taxon>
        <taxon>Ecdysozoa</taxon>
        <taxon>Arthropoda</taxon>
        <taxon>Hexapoda</taxon>
        <taxon>Collembola</taxon>
        <taxon>Symphypleona</taxon>
        <taxon>Sminthuridae</taxon>
        <taxon>Allacma</taxon>
    </lineage>
</organism>
<evidence type="ECO:0000313" key="2">
    <source>
        <dbReference type="EMBL" id="CAG7720886.1"/>
    </source>
</evidence>
<dbReference type="AlphaFoldDB" id="A0A8J2NPI7"/>
<proteinExistence type="predicted"/>
<comment type="caution">
    <text evidence="2">The sequence shown here is derived from an EMBL/GenBank/DDBJ whole genome shotgun (WGS) entry which is preliminary data.</text>
</comment>
<gene>
    <name evidence="2" type="ORF">AFUS01_LOCUS10139</name>
</gene>
<feature type="compositionally biased region" description="Polar residues" evidence="1">
    <location>
        <begin position="23"/>
        <end position="36"/>
    </location>
</feature>
<keyword evidence="3" id="KW-1185">Reference proteome</keyword>
<dbReference type="EMBL" id="CAJVCH010074748">
    <property type="protein sequence ID" value="CAG7720886.1"/>
    <property type="molecule type" value="Genomic_DNA"/>
</dbReference>
<evidence type="ECO:0000256" key="1">
    <source>
        <dbReference type="SAM" id="MobiDB-lite"/>
    </source>
</evidence>
<feature type="region of interest" description="Disordered" evidence="1">
    <location>
        <begin position="23"/>
        <end position="46"/>
    </location>
</feature>